<dbReference type="SUPFAM" id="SSF143120">
    <property type="entry name" value="YefM-like"/>
    <property type="match status" value="1"/>
</dbReference>
<protein>
    <recommendedName>
        <fullName evidence="2">DUF2281 domain-containing protein</fullName>
    </recommendedName>
</protein>
<dbReference type="NCBIfam" id="TIGR01552">
    <property type="entry name" value="phd_fam"/>
    <property type="match status" value="1"/>
</dbReference>
<proteinExistence type="inferred from homology"/>
<comment type="similarity">
    <text evidence="1">Belongs to the phD/YefM antitoxin family.</text>
</comment>
<evidence type="ECO:0000259" key="2">
    <source>
        <dbReference type="Pfam" id="PF10047"/>
    </source>
</evidence>
<dbReference type="InterPro" id="IPR018739">
    <property type="entry name" value="DUF2281"/>
</dbReference>
<sequence>MQVNIHQAKSQLSKLIERAIAGEEVIIARNNEPTVRLEVLSKVRRKRKLGTLNGLVIRMADDFDEPLDDFKDYI</sequence>
<dbReference type="InterPro" id="IPR006442">
    <property type="entry name" value="Antitoxin_Phd/YefM"/>
</dbReference>
<organism evidence="3">
    <name type="scientific">hydrothermal vent metagenome</name>
    <dbReference type="NCBI Taxonomy" id="652676"/>
    <lineage>
        <taxon>unclassified sequences</taxon>
        <taxon>metagenomes</taxon>
        <taxon>ecological metagenomes</taxon>
    </lineage>
</organism>
<dbReference type="InterPro" id="IPR036165">
    <property type="entry name" value="YefM-like_sf"/>
</dbReference>
<dbReference type="AlphaFoldDB" id="A0A3B1BVQ1"/>
<name>A0A3B1BVQ1_9ZZZZ</name>
<evidence type="ECO:0000256" key="1">
    <source>
        <dbReference type="ARBA" id="ARBA00009981"/>
    </source>
</evidence>
<reference evidence="3" key="1">
    <citation type="submission" date="2018-06" db="EMBL/GenBank/DDBJ databases">
        <authorList>
            <person name="Zhirakovskaya E."/>
        </authorList>
    </citation>
    <scope>NUCLEOTIDE SEQUENCE</scope>
</reference>
<dbReference type="Pfam" id="PF02604">
    <property type="entry name" value="PhdYeFM_antitox"/>
    <property type="match status" value="1"/>
</dbReference>
<accession>A0A3B1BVQ1</accession>
<dbReference type="EMBL" id="UOFX01000071">
    <property type="protein sequence ID" value="VAX10455.1"/>
    <property type="molecule type" value="Genomic_DNA"/>
</dbReference>
<gene>
    <name evidence="3" type="ORF">MNBD_GAMMA26-212</name>
</gene>
<feature type="domain" description="DUF2281" evidence="2">
    <location>
        <begin position="44"/>
        <end position="73"/>
    </location>
</feature>
<evidence type="ECO:0000313" key="3">
    <source>
        <dbReference type="EMBL" id="VAX10455.1"/>
    </source>
</evidence>
<dbReference type="Gene3D" id="3.40.1620.10">
    <property type="entry name" value="YefM-like domain"/>
    <property type="match status" value="1"/>
</dbReference>
<dbReference type="Pfam" id="PF10047">
    <property type="entry name" value="DUF2281"/>
    <property type="match status" value="1"/>
</dbReference>